<dbReference type="Pfam" id="PF00135">
    <property type="entry name" value="COesterase"/>
    <property type="match status" value="1"/>
</dbReference>
<sequence>MKMLPAGWCWLLFGALLCAKLGAGSTTETKGEGNDHPEVTTAQGRLRGKVVRVNGTDQPVNVFLGIPFAKPPIGSLRFAPPQAPEPWSRVRNATSFSPMCLQDFGWLGISQSFINATLPDFSMSEDCLYLNIFTPDTKAKLPVMVWIHGGGLVLGGASIYDGSALSAYEDVVVVTIHYRLGLLGFFSTGSVEARGNWGLLDQIAALQWVQENIKQFGGDPQSVTIFGSSAGGFSVDAQVLSPLSKGLFQRAIAESGVVQLPGLLTSHPEVLAKEIANVSGCGSSSSEMVRCLRSKTEQELRSLLKEIRSMNAVVDGKFFPKAPEELLAAKEFKAVPYLLGVNNDEFGWTVPVMVHSLDIKDGINRENITAAFQGVASAWGLSPESLQEVLDEYLGDTEDRIQLRDRFRDLMGDVLFVIPAIQTARIHRDSGAPVYFYEFQHRPNMYKDIKPDFVKADHGDELGFVFGWPILKGDDSEDEKKLSKTVMKYWANFARTGNPNSEGLVEWPRYDQNEGYLELNLQQRKAEKLKKDRVDFWVEILHDKTKKTTKEKETRVDL</sequence>
<dbReference type="PANTHER" id="PTHR11559">
    <property type="entry name" value="CARBOXYLESTERASE"/>
    <property type="match status" value="1"/>
</dbReference>
<evidence type="ECO:0000256" key="1">
    <source>
        <dbReference type="ARBA" id="ARBA00005964"/>
    </source>
</evidence>
<evidence type="ECO:0000259" key="5">
    <source>
        <dbReference type="Pfam" id="PF00135"/>
    </source>
</evidence>
<evidence type="ECO:0000256" key="3">
    <source>
        <dbReference type="ARBA" id="ARBA00023157"/>
    </source>
</evidence>
<evidence type="ECO:0000256" key="2">
    <source>
        <dbReference type="ARBA" id="ARBA00022801"/>
    </source>
</evidence>
<protein>
    <recommendedName>
        <fullName evidence="4">Carboxylic ester hydrolase</fullName>
        <ecNumber evidence="4">3.1.1.-</ecNumber>
    </recommendedName>
</protein>
<name>A0AA97LIE1_EUBMA</name>
<feature type="domain" description="Carboxylesterase type B" evidence="5">
    <location>
        <begin position="36"/>
        <end position="537"/>
    </location>
</feature>
<dbReference type="GO" id="GO:0016787">
    <property type="term" value="F:hydrolase activity"/>
    <property type="evidence" value="ECO:0007669"/>
    <property type="project" value="UniProtKB-KW"/>
</dbReference>
<proteinExistence type="inferred from homology"/>
<dbReference type="InterPro" id="IPR029058">
    <property type="entry name" value="AB_hydrolase_fold"/>
</dbReference>
<dbReference type="AlphaFoldDB" id="A0AA97LIE1"/>
<dbReference type="RefSeq" id="XP_054856549.1">
    <property type="nucleotide sequence ID" value="XM_055000574.1"/>
</dbReference>
<evidence type="ECO:0000313" key="6">
    <source>
        <dbReference type="Proteomes" id="UP001190640"/>
    </source>
</evidence>
<dbReference type="InterPro" id="IPR019819">
    <property type="entry name" value="Carboxylesterase_B_CS"/>
</dbReference>
<dbReference type="PROSITE" id="PS00941">
    <property type="entry name" value="CARBOXYLESTERASE_B_2"/>
    <property type="match status" value="1"/>
</dbReference>
<dbReference type="KEGG" id="emc:129344079"/>
<reference evidence="7" key="1">
    <citation type="submission" date="2025-08" db="UniProtKB">
        <authorList>
            <consortium name="RefSeq"/>
        </authorList>
    </citation>
    <scope>IDENTIFICATION</scope>
    <source>
        <tissue evidence="7">Blood</tissue>
    </source>
</reference>
<dbReference type="Gene3D" id="3.40.50.1820">
    <property type="entry name" value="alpha/beta hydrolase"/>
    <property type="match status" value="1"/>
</dbReference>
<organism evidence="6 7">
    <name type="scientific">Eublepharis macularius</name>
    <name type="common">Leopard gecko</name>
    <name type="synonym">Cyrtodactylus macularius</name>
    <dbReference type="NCBI Taxonomy" id="481883"/>
    <lineage>
        <taxon>Eukaryota</taxon>
        <taxon>Metazoa</taxon>
        <taxon>Chordata</taxon>
        <taxon>Craniata</taxon>
        <taxon>Vertebrata</taxon>
        <taxon>Euteleostomi</taxon>
        <taxon>Lepidosauria</taxon>
        <taxon>Squamata</taxon>
        <taxon>Bifurcata</taxon>
        <taxon>Gekkota</taxon>
        <taxon>Eublepharidae</taxon>
        <taxon>Eublepharinae</taxon>
        <taxon>Eublepharis</taxon>
    </lineage>
</organism>
<dbReference type="InterPro" id="IPR019826">
    <property type="entry name" value="Carboxylesterase_B_AS"/>
</dbReference>
<dbReference type="PROSITE" id="PS00122">
    <property type="entry name" value="CARBOXYLESTERASE_B_1"/>
    <property type="match status" value="1"/>
</dbReference>
<keyword evidence="4" id="KW-0732">Signal</keyword>
<gene>
    <name evidence="7" type="primary">LOC129344079</name>
</gene>
<dbReference type="CDD" id="cd00312">
    <property type="entry name" value="Esterase_lipase"/>
    <property type="match status" value="1"/>
</dbReference>
<dbReference type="FunFam" id="3.40.50.1820:FF:000011">
    <property type="entry name" value="Carboxylic ester hydrolase"/>
    <property type="match status" value="1"/>
</dbReference>
<dbReference type="InterPro" id="IPR002018">
    <property type="entry name" value="CarbesteraseB"/>
</dbReference>
<dbReference type="Proteomes" id="UP001190640">
    <property type="component" value="Chromosome 16"/>
</dbReference>
<dbReference type="EC" id="3.1.1.-" evidence="4"/>
<keyword evidence="6" id="KW-1185">Reference proteome</keyword>
<feature type="signal peptide" evidence="4">
    <location>
        <begin position="1"/>
        <end position="24"/>
    </location>
</feature>
<accession>A0AA97LIE1</accession>
<keyword evidence="2 4" id="KW-0378">Hydrolase</keyword>
<dbReference type="InterPro" id="IPR050309">
    <property type="entry name" value="Type-B_Carboxylest/Lipase"/>
</dbReference>
<keyword evidence="3" id="KW-1015">Disulfide bond</keyword>
<feature type="chain" id="PRO_5041514446" description="Carboxylic ester hydrolase" evidence="4">
    <location>
        <begin position="25"/>
        <end position="558"/>
    </location>
</feature>
<dbReference type="GeneID" id="129344079"/>
<dbReference type="SUPFAM" id="SSF53474">
    <property type="entry name" value="alpha/beta-Hydrolases"/>
    <property type="match status" value="1"/>
</dbReference>
<comment type="similarity">
    <text evidence="1 4">Belongs to the type-B carboxylesterase/lipase family.</text>
</comment>
<evidence type="ECO:0000256" key="4">
    <source>
        <dbReference type="RuleBase" id="RU361235"/>
    </source>
</evidence>
<evidence type="ECO:0000313" key="7">
    <source>
        <dbReference type="RefSeq" id="XP_054856549.1"/>
    </source>
</evidence>